<protein>
    <submittedName>
        <fullName evidence="1">Uncharacterized protein</fullName>
    </submittedName>
</protein>
<dbReference type="RefSeq" id="XP_060436721.1">
    <property type="nucleotide sequence ID" value="XM_060567418.1"/>
</dbReference>
<evidence type="ECO:0000313" key="1">
    <source>
        <dbReference type="EMBL" id="KAK1700966.1"/>
    </source>
</evidence>
<reference evidence="1" key="1">
    <citation type="submission" date="2021-06" db="EMBL/GenBank/DDBJ databases">
        <title>Comparative genomics, transcriptomics and evolutionary studies reveal genomic signatures of adaptation to plant cell wall in hemibiotrophic fungi.</title>
        <authorList>
            <consortium name="DOE Joint Genome Institute"/>
            <person name="Baroncelli R."/>
            <person name="Diaz J.F."/>
            <person name="Benocci T."/>
            <person name="Peng M."/>
            <person name="Battaglia E."/>
            <person name="Haridas S."/>
            <person name="Andreopoulos W."/>
            <person name="Labutti K."/>
            <person name="Pangilinan J."/>
            <person name="Floch G.L."/>
            <person name="Makela M.R."/>
            <person name="Henrissat B."/>
            <person name="Grigoriev I.V."/>
            <person name="Crouch J.A."/>
            <person name="De Vries R.P."/>
            <person name="Sukno S.A."/>
            <person name="Thon M.R."/>
        </authorList>
    </citation>
    <scope>NUCLEOTIDE SEQUENCE</scope>
    <source>
        <strain evidence="1">CBS 193.32</strain>
    </source>
</reference>
<comment type="caution">
    <text evidence="1">The sequence shown here is derived from an EMBL/GenBank/DDBJ whole genome shotgun (WGS) entry which is preliminary data.</text>
</comment>
<evidence type="ECO:0000313" key="2">
    <source>
        <dbReference type="Proteomes" id="UP001224890"/>
    </source>
</evidence>
<dbReference type="Proteomes" id="UP001224890">
    <property type="component" value="Unassembled WGS sequence"/>
</dbReference>
<dbReference type="EMBL" id="JAHMHR010000001">
    <property type="protein sequence ID" value="KAK1700966.1"/>
    <property type="molecule type" value="Genomic_DNA"/>
</dbReference>
<keyword evidence="2" id="KW-1185">Reference proteome</keyword>
<sequence length="199" mass="22385">MTTFLLQKDNVPAAISRWGYLQSHRSVCKRIHRVPCMYPLCHAASKSLGSVRILHEHEAEGCRLSVVWQGRIDEINVCIQYSRQNGNTTNLFIACSRLSYSGGPLSWSREALVSLQSLRTASSKPWARMSGWRLTTSPQPQSAYQFHPNLGITLGQTVMMGYMSCICAKDTCLVPYHSNTDEPSQIREAMECRPATFVK</sequence>
<organism evidence="1 2">
    <name type="scientific">Colletotrichum godetiae</name>
    <dbReference type="NCBI Taxonomy" id="1209918"/>
    <lineage>
        <taxon>Eukaryota</taxon>
        <taxon>Fungi</taxon>
        <taxon>Dikarya</taxon>
        <taxon>Ascomycota</taxon>
        <taxon>Pezizomycotina</taxon>
        <taxon>Sordariomycetes</taxon>
        <taxon>Hypocreomycetidae</taxon>
        <taxon>Glomerellales</taxon>
        <taxon>Glomerellaceae</taxon>
        <taxon>Colletotrichum</taxon>
        <taxon>Colletotrichum acutatum species complex</taxon>
    </lineage>
</organism>
<accession>A0AAJ0F2T2</accession>
<name>A0AAJ0F2T2_9PEZI</name>
<dbReference type="AlphaFoldDB" id="A0AAJ0F2T2"/>
<gene>
    <name evidence="1" type="ORF">BDP55DRAFT_4172</name>
</gene>
<dbReference type="GeneID" id="85451944"/>
<proteinExistence type="predicted"/>